<dbReference type="GeneID" id="107883179"/>
<dbReference type="InterPro" id="IPR011011">
    <property type="entry name" value="Znf_FYVE_PHD"/>
</dbReference>
<evidence type="ECO:0000313" key="3">
    <source>
        <dbReference type="Proteomes" id="UP000007819"/>
    </source>
</evidence>
<keyword evidence="1" id="KW-0812">Transmembrane</keyword>
<reference evidence="3" key="1">
    <citation type="submission" date="2010-06" db="EMBL/GenBank/DDBJ databases">
        <authorList>
            <person name="Jiang H."/>
            <person name="Abraham K."/>
            <person name="Ali S."/>
            <person name="Alsbrooks S.L."/>
            <person name="Anim B.N."/>
            <person name="Anosike U.S."/>
            <person name="Attaway T."/>
            <person name="Bandaranaike D.P."/>
            <person name="Battles P.K."/>
            <person name="Bell S.N."/>
            <person name="Bell A.V."/>
            <person name="Beltran B."/>
            <person name="Bickham C."/>
            <person name="Bustamante Y."/>
            <person name="Caleb T."/>
            <person name="Canada A."/>
            <person name="Cardenas V."/>
            <person name="Carter K."/>
            <person name="Chacko J."/>
            <person name="Chandrabose M.N."/>
            <person name="Chavez D."/>
            <person name="Chavez A."/>
            <person name="Chen L."/>
            <person name="Chu H.-S."/>
            <person name="Claassen K.J."/>
            <person name="Cockrell R."/>
            <person name="Collins M."/>
            <person name="Cooper J.A."/>
            <person name="Cree A."/>
            <person name="Curry S.M."/>
            <person name="Da Y."/>
            <person name="Dao M.D."/>
            <person name="Das B."/>
            <person name="Davila M.-L."/>
            <person name="Davy-Carroll L."/>
            <person name="Denson S."/>
            <person name="Dinh H."/>
            <person name="Ebong V.E."/>
            <person name="Edwards J.R."/>
            <person name="Egan A."/>
            <person name="El-Daye J."/>
            <person name="Escobedo L."/>
            <person name="Fernandez S."/>
            <person name="Fernando P.R."/>
            <person name="Flagg N."/>
            <person name="Forbes L.D."/>
            <person name="Fowler R.G."/>
            <person name="Fu Q."/>
            <person name="Gabisi R.A."/>
            <person name="Ganer J."/>
            <person name="Garbino Pronczuk A."/>
            <person name="Garcia R.M."/>
            <person name="Garner T."/>
            <person name="Garrett T.E."/>
            <person name="Gonzalez D.A."/>
            <person name="Hamid H."/>
            <person name="Hawkins E.S."/>
            <person name="Hirani K."/>
            <person name="Hogues M.E."/>
            <person name="Hollins B."/>
            <person name="Hsiao C.-H."/>
            <person name="Jabil R."/>
            <person name="James M.L."/>
            <person name="Jhangiani S.N."/>
            <person name="Johnson B."/>
            <person name="Johnson Q."/>
            <person name="Joshi V."/>
            <person name="Kalu J.B."/>
            <person name="Kam C."/>
            <person name="Kashfia A."/>
            <person name="Keebler J."/>
            <person name="Kisamo H."/>
            <person name="Kovar C.L."/>
            <person name="Lago L.A."/>
            <person name="Lai C.-Y."/>
            <person name="Laidlaw J."/>
            <person name="Lara F."/>
            <person name="Le T.-K."/>
            <person name="Lee S.L."/>
            <person name="Legall F.H."/>
            <person name="Lemon S.J."/>
            <person name="Lewis L.R."/>
            <person name="Li B."/>
            <person name="Liu Y."/>
            <person name="Liu Y.-S."/>
            <person name="Lopez J."/>
            <person name="Lozado R.J."/>
            <person name="Lu J."/>
            <person name="Madu R.C."/>
            <person name="Maheshwari M."/>
            <person name="Maheshwari R."/>
            <person name="Malloy K."/>
            <person name="Martinez E."/>
            <person name="Mathew T."/>
            <person name="Mercado I.C."/>
            <person name="Mercado C."/>
            <person name="Meyer B."/>
            <person name="Montgomery K."/>
            <person name="Morgan M.B."/>
            <person name="Munidasa M."/>
            <person name="Nazareth L.V."/>
            <person name="Nelson J."/>
            <person name="Ng B.M."/>
            <person name="Nguyen N.B."/>
            <person name="Nguyen P.Q."/>
            <person name="Nguyen T."/>
            <person name="Obregon M."/>
            <person name="Okwuonu G.O."/>
            <person name="Onwere C.G."/>
            <person name="Orozco G."/>
            <person name="Parra A."/>
            <person name="Patel S."/>
            <person name="Patil S."/>
            <person name="Perez A."/>
            <person name="Perez Y."/>
            <person name="Pham C."/>
            <person name="Primus E.L."/>
            <person name="Pu L.-L."/>
            <person name="Puazo M."/>
            <person name="Qin X."/>
            <person name="Quiroz J.B."/>
            <person name="Reese J."/>
            <person name="Richards S."/>
            <person name="Rives C.M."/>
            <person name="Robberts R."/>
            <person name="Ruiz S.J."/>
            <person name="Ruiz M.J."/>
            <person name="Santibanez J."/>
            <person name="Schneider B.W."/>
            <person name="Sisson I."/>
            <person name="Smith M."/>
            <person name="Sodergren E."/>
            <person name="Song X.-Z."/>
            <person name="Song B.B."/>
            <person name="Summersgill H."/>
            <person name="Thelus R."/>
            <person name="Thornton R.D."/>
            <person name="Trejos Z.Y."/>
            <person name="Usmani K."/>
            <person name="Vattathil S."/>
            <person name="Villasana D."/>
            <person name="Walker D.L."/>
            <person name="Wang S."/>
            <person name="Wang K."/>
            <person name="White C.S."/>
            <person name="Williams A.C."/>
            <person name="Williamson J."/>
            <person name="Wilson K."/>
            <person name="Woghiren I.O."/>
            <person name="Woodworth J.R."/>
            <person name="Worley K.C."/>
            <person name="Wright R.A."/>
            <person name="Wu W."/>
            <person name="Young L."/>
            <person name="Zhang L."/>
            <person name="Zhang J."/>
            <person name="Zhu Y."/>
            <person name="Muzny D.M."/>
            <person name="Weinstock G."/>
            <person name="Gibbs R.A."/>
        </authorList>
    </citation>
    <scope>NUCLEOTIDE SEQUENCE [LARGE SCALE GENOMIC DNA]</scope>
    <source>
        <strain evidence="3">LSR1</strain>
    </source>
</reference>
<feature type="transmembrane region" description="Helical" evidence="1">
    <location>
        <begin position="121"/>
        <end position="140"/>
    </location>
</feature>
<keyword evidence="1" id="KW-1133">Transmembrane helix</keyword>
<dbReference type="Proteomes" id="UP000007819">
    <property type="component" value="Chromosome X"/>
</dbReference>
<reference evidence="2" key="2">
    <citation type="submission" date="2022-06" db="UniProtKB">
        <authorList>
            <consortium name="EnsemblMetazoa"/>
        </authorList>
    </citation>
    <scope>IDENTIFICATION</scope>
</reference>
<keyword evidence="3" id="KW-1185">Reference proteome</keyword>
<name>A0A8R2H6S9_ACYPI</name>
<organism evidence="2 3">
    <name type="scientific">Acyrthosiphon pisum</name>
    <name type="common">Pea aphid</name>
    <dbReference type="NCBI Taxonomy" id="7029"/>
    <lineage>
        <taxon>Eukaryota</taxon>
        <taxon>Metazoa</taxon>
        <taxon>Ecdysozoa</taxon>
        <taxon>Arthropoda</taxon>
        <taxon>Hexapoda</taxon>
        <taxon>Insecta</taxon>
        <taxon>Pterygota</taxon>
        <taxon>Neoptera</taxon>
        <taxon>Paraneoptera</taxon>
        <taxon>Hemiptera</taxon>
        <taxon>Sternorrhyncha</taxon>
        <taxon>Aphidomorpha</taxon>
        <taxon>Aphidoidea</taxon>
        <taxon>Aphididae</taxon>
        <taxon>Macrosiphini</taxon>
        <taxon>Acyrthosiphon</taxon>
    </lineage>
</organism>
<dbReference type="Gene3D" id="3.30.40.10">
    <property type="entry name" value="Zinc/RING finger domain, C3HC4 (zinc finger)"/>
    <property type="match status" value="1"/>
</dbReference>
<dbReference type="RefSeq" id="XP_016658231.1">
    <property type="nucleotide sequence ID" value="XM_016802742.1"/>
</dbReference>
<dbReference type="AlphaFoldDB" id="A0A8R2H6S9"/>
<evidence type="ECO:0000313" key="2">
    <source>
        <dbReference type="EnsemblMetazoa" id="XP_016658231.1"/>
    </source>
</evidence>
<dbReference type="SUPFAM" id="SSF57903">
    <property type="entry name" value="FYVE/PHD zinc finger"/>
    <property type="match status" value="1"/>
</dbReference>
<accession>A0A8R2H6S9</accession>
<keyword evidence="1" id="KW-0472">Membrane</keyword>
<protein>
    <submittedName>
        <fullName evidence="2">Uncharacterized protein</fullName>
    </submittedName>
</protein>
<dbReference type="KEGG" id="api:107883179"/>
<sequence>MQSDCCLVYKRSSERDHYINSSINSESDSGDSNFTIAAGFMTPTEDNSIKVNLRKKEDNIHVCSICLGDAGDDVNELIHFDECAISIHESCYGVCDSGSVNSSVSSCSTKSWFCEAIVKQALKILLVNYVLILMYMTYLFNCSMTCGRFLFQFADQHTQKTM</sequence>
<dbReference type="InterPro" id="IPR013083">
    <property type="entry name" value="Znf_RING/FYVE/PHD"/>
</dbReference>
<dbReference type="EnsemblMetazoa" id="XM_016802742.2">
    <property type="protein sequence ID" value="XP_016658231.1"/>
    <property type="gene ID" value="LOC107883179"/>
</dbReference>
<evidence type="ECO:0000256" key="1">
    <source>
        <dbReference type="SAM" id="Phobius"/>
    </source>
</evidence>
<proteinExistence type="predicted"/>